<dbReference type="PROSITE" id="PS51471">
    <property type="entry name" value="FE2OG_OXY"/>
    <property type="match status" value="1"/>
</dbReference>
<evidence type="ECO:0000256" key="14">
    <source>
        <dbReference type="ARBA" id="ARBA00023180"/>
    </source>
</evidence>
<accession>A0A8C7G0X4</accession>
<comment type="cofactor">
    <cofactor evidence="1">
        <name>Fe(2+)</name>
        <dbReference type="ChEBI" id="CHEBI:29033"/>
    </cofactor>
</comment>
<dbReference type="InterPro" id="IPR044861">
    <property type="entry name" value="IPNS-like_FE2OG_OXY"/>
</dbReference>
<dbReference type="EC" id="1.14.11.4" evidence="5"/>
<dbReference type="InterPro" id="IPR050757">
    <property type="entry name" value="Collagen_mod_GT25"/>
</dbReference>
<keyword evidence="12" id="KW-0408">Iron</keyword>
<dbReference type="GO" id="GO:0005789">
    <property type="term" value="C:endoplasmic reticulum membrane"/>
    <property type="evidence" value="ECO:0007669"/>
    <property type="project" value="UniProtKB-SubCell"/>
</dbReference>
<keyword evidence="6" id="KW-0479">Metal-binding</keyword>
<evidence type="ECO:0000256" key="13">
    <source>
        <dbReference type="ARBA" id="ARBA00023136"/>
    </source>
</evidence>
<evidence type="ECO:0000256" key="12">
    <source>
        <dbReference type="ARBA" id="ARBA00023004"/>
    </source>
</evidence>
<dbReference type="FunFam" id="2.60.120.620:FF:000004">
    <property type="entry name" value="Procollagen-lysine,2-oxoglutarate 5-dioxygenase 2"/>
    <property type="match status" value="1"/>
</dbReference>
<keyword evidence="11" id="KW-0560">Oxidoreductase</keyword>
<proteinExistence type="predicted"/>
<evidence type="ECO:0000256" key="10">
    <source>
        <dbReference type="ARBA" id="ARBA00022964"/>
    </source>
</evidence>
<dbReference type="Ensembl" id="ENSOKIT00005038264.1">
    <property type="protein sequence ID" value="ENSOKIP00005036215.1"/>
    <property type="gene ID" value="ENSOKIG00005008758.1"/>
</dbReference>
<dbReference type="Pfam" id="PF03171">
    <property type="entry name" value="2OG-FeII_Oxy"/>
    <property type="match status" value="1"/>
</dbReference>
<evidence type="ECO:0000256" key="15">
    <source>
        <dbReference type="ARBA" id="ARBA00047930"/>
    </source>
</evidence>
<keyword evidence="14" id="KW-0325">Glycoprotein</keyword>
<evidence type="ECO:0000256" key="1">
    <source>
        <dbReference type="ARBA" id="ARBA00001954"/>
    </source>
</evidence>
<dbReference type="GO" id="GO:0005791">
    <property type="term" value="C:rough endoplasmic reticulum"/>
    <property type="evidence" value="ECO:0007669"/>
    <property type="project" value="UniProtKB-SubCell"/>
</dbReference>
<keyword evidence="13" id="KW-0472">Membrane</keyword>
<dbReference type="InterPro" id="IPR005123">
    <property type="entry name" value="Oxoglu/Fe-dep_dioxygenase_dom"/>
</dbReference>
<dbReference type="InterPro" id="IPR001006">
    <property type="entry name" value="Procol_lys_dOase"/>
</dbReference>
<reference evidence="17" key="1">
    <citation type="submission" date="2025-08" db="UniProtKB">
        <authorList>
            <consortium name="Ensembl"/>
        </authorList>
    </citation>
    <scope>IDENTIFICATION</scope>
</reference>
<dbReference type="PANTHER" id="PTHR10730">
    <property type="entry name" value="PROCOLLAGEN-LYSINE,2-OXOGLUTARATE 5-DIOXYGENASE/GLYCOSYLTRANSFERASE 25 FAMILY MEMBER"/>
    <property type="match status" value="1"/>
</dbReference>
<evidence type="ECO:0000256" key="2">
    <source>
        <dbReference type="ARBA" id="ARBA00001961"/>
    </source>
</evidence>
<dbReference type="GO" id="GO:0008475">
    <property type="term" value="F:procollagen-lysine 5-dioxygenase activity"/>
    <property type="evidence" value="ECO:0007669"/>
    <property type="project" value="UniProtKB-EC"/>
</dbReference>
<evidence type="ECO:0000256" key="8">
    <source>
        <dbReference type="ARBA" id="ARBA00022824"/>
    </source>
</evidence>
<evidence type="ECO:0000256" key="9">
    <source>
        <dbReference type="ARBA" id="ARBA00022896"/>
    </source>
</evidence>
<keyword evidence="18" id="KW-1185">Reference proteome</keyword>
<dbReference type="SMART" id="SM00702">
    <property type="entry name" value="P4Hc"/>
    <property type="match status" value="1"/>
</dbReference>
<dbReference type="GO" id="GO:0031418">
    <property type="term" value="F:L-ascorbic acid binding"/>
    <property type="evidence" value="ECO:0007669"/>
    <property type="project" value="UniProtKB-KW"/>
</dbReference>
<keyword evidence="7" id="KW-0732">Signal</keyword>
<dbReference type="Pfam" id="PF25342">
    <property type="entry name" value="GT_PLOD"/>
    <property type="match status" value="1"/>
</dbReference>
<evidence type="ECO:0000256" key="5">
    <source>
        <dbReference type="ARBA" id="ARBA00012264"/>
    </source>
</evidence>
<dbReference type="GO" id="GO:0005506">
    <property type="term" value="F:iron ion binding"/>
    <property type="evidence" value="ECO:0007669"/>
    <property type="project" value="InterPro"/>
</dbReference>
<evidence type="ECO:0000313" key="18">
    <source>
        <dbReference type="Proteomes" id="UP000694557"/>
    </source>
</evidence>
<comment type="subcellular location">
    <subcellularLocation>
        <location evidence="3">Endoplasmic reticulum membrane</location>
        <topology evidence="3">Peripheral membrane protein</topology>
        <orientation evidence="3">Lumenal side</orientation>
    </subcellularLocation>
    <subcellularLocation>
        <location evidence="4">Rough endoplasmic reticulum</location>
    </subcellularLocation>
</comment>
<protein>
    <recommendedName>
        <fullName evidence="5">procollagen-lysine 5-dioxygenase</fullName>
        <ecNumber evidence="5">1.14.11.4</ecNumber>
    </recommendedName>
</protein>
<evidence type="ECO:0000259" key="16">
    <source>
        <dbReference type="PROSITE" id="PS51471"/>
    </source>
</evidence>
<dbReference type="InterPro" id="IPR057589">
    <property type="entry name" value="GT_PLOD"/>
</dbReference>
<dbReference type="GeneTree" id="ENSGT01030000234558"/>
<keyword evidence="10" id="KW-0223">Dioxygenase</keyword>
<keyword evidence="8" id="KW-0256">Endoplasmic reticulum</keyword>
<evidence type="ECO:0000256" key="4">
    <source>
        <dbReference type="ARBA" id="ARBA00004427"/>
    </source>
</evidence>
<comment type="catalytic activity">
    <reaction evidence="15">
        <text>L-lysyl-[collagen] + 2-oxoglutarate + O2 = (5R)-5-hydroxy-L-lysyl-[collagen] + succinate + CO2</text>
        <dbReference type="Rhea" id="RHEA:16569"/>
        <dbReference type="Rhea" id="RHEA-COMP:12751"/>
        <dbReference type="Rhea" id="RHEA-COMP:12752"/>
        <dbReference type="ChEBI" id="CHEBI:15379"/>
        <dbReference type="ChEBI" id="CHEBI:16526"/>
        <dbReference type="ChEBI" id="CHEBI:16810"/>
        <dbReference type="ChEBI" id="CHEBI:29969"/>
        <dbReference type="ChEBI" id="CHEBI:30031"/>
        <dbReference type="ChEBI" id="CHEBI:133442"/>
        <dbReference type="EC" id="1.14.11.4"/>
    </reaction>
</comment>
<reference evidence="17" key="2">
    <citation type="submission" date="2025-09" db="UniProtKB">
        <authorList>
            <consortium name="Ensembl"/>
        </authorList>
    </citation>
    <scope>IDENTIFICATION</scope>
</reference>
<dbReference type="Proteomes" id="UP000694557">
    <property type="component" value="Unassembled WGS sequence"/>
</dbReference>
<evidence type="ECO:0000256" key="6">
    <source>
        <dbReference type="ARBA" id="ARBA00022723"/>
    </source>
</evidence>
<dbReference type="PANTHER" id="PTHR10730:SF6">
    <property type="entry name" value="PROCOLLAGEN-LYSINE,2-OXOGLUTARATE 5-DIOXYGENASE 2"/>
    <property type="match status" value="1"/>
</dbReference>
<dbReference type="PROSITE" id="PS01325">
    <property type="entry name" value="LYS_HYDROXYLASE"/>
    <property type="match status" value="1"/>
</dbReference>
<dbReference type="InterPro" id="IPR006620">
    <property type="entry name" value="Pro_4_hyd_alph"/>
</dbReference>
<gene>
    <name evidence="17" type="primary">PLOD2</name>
    <name evidence="17" type="synonym">plod2</name>
</gene>
<name>A0A8C7G0X4_ONCKI</name>
<dbReference type="Gene3D" id="2.60.120.620">
    <property type="entry name" value="q2cbj1_9rhob like domain"/>
    <property type="match status" value="1"/>
</dbReference>
<evidence type="ECO:0000256" key="3">
    <source>
        <dbReference type="ARBA" id="ARBA00004367"/>
    </source>
</evidence>
<feature type="domain" description="Fe2OG dioxygenase" evidence="16">
    <location>
        <begin position="640"/>
        <end position="732"/>
    </location>
</feature>
<evidence type="ECO:0000313" key="17">
    <source>
        <dbReference type="Ensembl" id="ENSOKIP00005036215.1"/>
    </source>
</evidence>
<keyword evidence="9" id="KW-0847">Vitamin C</keyword>
<evidence type="ECO:0000256" key="11">
    <source>
        <dbReference type="ARBA" id="ARBA00023002"/>
    </source>
</evidence>
<comment type="cofactor">
    <cofactor evidence="2">
        <name>L-ascorbate</name>
        <dbReference type="ChEBI" id="CHEBI:38290"/>
    </cofactor>
</comment>
<dbReference type="AlphaFoldDB" id="A0A8C7G0X4"/>
<dbReference type="SUPFAM" id="SSF53448">
    <property type="entry name" value="Nucleotide-diphospho-sugar transferases"/>
    <property type="match status" value="1"/>
</dbReference>
<organism evidence="17 18">
    <name type="scientific">Oncorhynchus kisutch</name>
    <name type="common">Coho salmon</name>
    <name type="synonym">Salmo kisutch</name>
    <dbReference type="NCBI Taxonomy" id="8019"/>
    <lineage>
        <taxon>Eukaryota</taxon>
        <taxon>Metazoa</taxon>
        <taxon>Chordata</taxon>
        <taxon>Craniata</taxon>
        <taxon>Vertebrata</taxon>
        <taxon>Euteleostomi</taxon>
        <taxon>Actinopterygii</taxon>
        <taxon>Neopterygii</taxon>
        <taxon>Teleostei</taxon>
        <taxon>Protacanthopterygii</taxon>
        <taxon>Salmoniformes</taxon>
        <taxon>Salmonidae</taxon>
        <taxon>Salmoninae</taxon>
        <taxon>Oncorhynchus</taxon>
    </lineage>
</organism>
<sequence length="732" mass="84927">IMLGGTGYPLLYRDKTTCIFSWSCFFKWRPEVGKLLVLTVATEETDGYLRFMQSANYFNYTIKVLGMGEEWRGGDVGRSIGGGQKVRLLKEAMEALTDQEDLVVLSVDSYDLIFAGGPEEILRKFQEANHKVLFAADGLIWPDKRLQEKYPSVRSGKRFLNSGGIIGYAPYVNKIVAQWNLHENDDDQLFYTKIYLDSFQRENLNIGLDHKSQIFQNLNGAIDEVLLKFGTKSARVRNTVYDTLPVVIHGNANTKMYLNYLGNYIPNAWNYERGCGVCQWRLLRGGQLIYPTVMVGVFIEQPTPFLSQFFQRLVTLDYPKDKLNVFVHNNEVYHERHIQRFWEESKDVFNSFKVVGPEENLSQGQARNMGMGLCRKDPGCDFYLSMDTDVMLTNRQTLKLLIEQNRKIIGPLVTRHGKLWSNFWGALSLDGYYARSEDYIDIVQSKRVGVWNIPYMAHIYLIKGEVLRNQLKERNHFVLEKLDPDMALCRHARELGMFMYITNRHEFGRLISTANFNTSHYNSDLWQIFENPVDWKEKYIHPNYTRIFTENYLEEPCPDVFWFPVFTERACDELVEEMEHYGSWSGGNHEDKRITGGYETVPTDDIHMKQIGYDKEWLHFIREFISPVTLKVFSGYYTKGYAVMNFVVKYTPGRQAYLRPHHDSSTFTINVALNSKGTDFQGGGCRFHRYNCSVDSPRKGWSFMHPGRLTHLHEGLPTTNGTRYIAVSFIDP</sequence>
<evidence type="ECO:0000256" key="7">
    <source>
        <dbReference type="ARBA" id="ARBA00022729"/>
    </source>
</evidence>
<dbReference type="InterPro" id="IPR029044">
    <property type="entry name" value="Nucleotide-diphossugar_trans"/>
</dbReference>